<dbReference type="Gene3D" id="3.40.50.300">
    <property type="entry name" value="P-loop containing nucleotide triphosphate hydrolases"/>
    <property type="match status" value="2"/>
</dbReference>
<dbReference type="AlphaFoldDB" id="A0A1H2LC69"/>
<accession>A0A1H2LC69</accession>
<dbReference type="GO" id="GO:0051607">
    <property type="term" value="P:defense response to virus"/>
    <property type="evidence" value="ECO:0007669"/>
    <property type="project" value="UniProtKB-KW"/>
</dbReference>
<evidence type="ECO:0000259" key="10">
    <source>
        <dbReference type="PROSITE" id="PS51643"/>
    </source>
</evidence>
<dbReference type="GO" id="GO:0016787">
    <property type="term" value="F:hydrolase activity"/>
    <property type="evidence" value="ECO:0007669"/>
    <property type="project" value="UniProtKB-KW"/>
</dbReference>
<dbReference type="Pfam" id="PF22590">
    <property type="entry name" value="Cas3-like_C_2"/>
    <property type="match status" value="1"/>
</dbReference>
<dbReference type="Pfam" id="PF18019">
    <property type="entry name" value="Cas3_HD"/>
    <property type="match status" value="1"/>
</dbReference>
<dbReference type="SUPFAM" id="SSF52540">
    <property type="entry name" value="P-loop containing nucleoside triphosphate hydrolases"/>
    <property type="match status" value="1"/>
</dbReference>
<evidence type="ECO:0000256" key="3">
    <source>
        <dbReference type="ARBA" id="ARBA00022722"/>
    </source>
</evidence>
<keyword evidence="8" id="KW-0067">ATP-binding</keyword>
<evidence type="ECO:0000256" key="7">
    <source>
        <dbReference type="ARBA" id="ARBA00022806"/>
    </source>
</evidence>
<evidence type="ECO:0000256" key="4">
    <source>
        <dbReference type="ARBA" id="ARBA00022723"/>
    </source>
</evidence>
<keyword evidence="5" id="KW-0547">Nucleotide-binding</keyword>
<gene>
    <name evidence="11" type="ORF">SAMN04489737_0547</name>
</gene>
<protein>
    <submittedName>
        <fullName evidence="11">CRISPR-associated helicase, Cas3 family</fullName>
    </submittedName>
</protein>
<name>A0A1H2LC69_9ACTO</name>
<dbReference type="GO" id="GO:0003723">
    <property type="term" value="F:RNA binding"/>
    <property type="evidence" value="ECO:0007669"/>
    <property type="project" value="TreeGrafter"/>
</dbReference>
<evidence type="ECO:0000256" key="2">
    <source>
        <dbReference type="ARBA" id="ARBA00009046"/>
    </source>
</evidence>
<dbReference type="OrthoDB" id="9810236at2"/>
<reference evidence="12" key="1">
    <citation type="submission" date="2016-10" db="EMBL/GenBank/DDBJ databases">
        <authorList>
            <person name="Varghese N."/>
            <person name="Submissions S."/>
        </authorList>
    </citation>
    <scope>NUCLEOTIDE SEQUENCE [LARGE SCALE GENOMIC DNA]</scope>
    <source>
        <strain evidence="12">DSM 10002</strain>
    </source>
</reference>
<dbReference type="InterPro" id="IPR006483">
    <property type="entry name" value="CRISPR-assoc_Cas3_HD"/>
</dbReference>
<dbReference type="InterPro" id="IPR006474">
    <property type="entry name" value="Helicase_Cas3_CRISPR-ass_core"/>
</dbReference>
<dbReference type="PROSITE" id="PS51643">
    <property type="entry name" value="HD_CAS3"/>
    <property type="match status" value="1"/>
</dbReference>
<dbReference type="NCBIfam" id="TIGR01596">
    <property type="entry name" value="cas3_HD"/>
    <property type="match status" value="1"/>
</dbReference>
<dbReference type="RefSeq" id="WP_091279616.1">
    <property type="nucleotide sequence ID" value="NZ_LT629804.1"/>
</dbReference>
<comment type="similarity">
    <text evidence="1">In the N-terminal section; belongs to the CRISPR-associated nuclease Cas3-HD family.</text>
</comment>
<feature type="domain" description="HD Cas3-type" evidence="10">
    <location>
        <begin position="13"/>
        <end position="219"/>
    </location>
</feature>
<keyword evidence="9" id="KW-0051">Antiviral defense</keyword>
<dbReference type="EMBL" id="LT629804">
    <property type="protein sequence ID" value="SDU78617.1"/>
    <property type="molecule type" value="Genomic_DNA"/>
</dbReference>
<dbReference type="InterPro" id="IPR038257">
    <property type="entry name" value="CRISPR-assoc_Cas3_HD_sf"/>
</dbReference>
<evidence type="ECO:0000313" key="12">
    <source>
        <dbReference type="Proteomes" id="UP000214355"/>
    </source>
</evidence>
<dbReference type="GO" id="GO:0003724">
    <property type="term" value="F:RNA helicase activity"/>
    <property type="evidence" value="ECO:0007669"/>
    <property type="project" value="TreeGrafter"/>
</dbReference>
<dbReference type="SMART" id="SM00487">
    <property type="entry name" value="DEXDc"/>
    <property type="match status" value="1"/>
</dbReference>
<dbReference type="GO" id="GO:0004518">
    <property type="term" value="F:nuclease activity"/>
    <property type="evidence" value="ECO:0007669"/>
    <property type="project" value="UniProtKB-KW"/>
</dbReference>
<dbReference type="GeneID" id="65344292"/>
<dbReference type="NCBIfam" id="TIGR01587">
    <property type="entry name" value="cas3_core"/>
    <property type="match status" value="1"/>
</dbReference>
<dbReference type="InterPro" id="IPR014001">
    <property type="entry name" value="Helicase_ATP-bd"/>
</dbReference>
<keyword evidence="3" id="KW-0540">Nuclease</keyword>
<keyword evidence="6" id="KW-0378">Hydrolase</keyword>
<dbReference type="InterPro" id="IPR001650">
    <property type="entry name" value="Helicase_C-like"/>
</dbReference>
<evidence type="ECO:0000256" key="8">
    <source>
        <dbReference type="ARBA" id="ARBA00022840"/>
    </source>
</evidence>
<dbReference type="CDD" id="cd09641">
    <property type="entry name" value="Cas3''_I"/>
    <property type="match status" value="1"/>
</dbReference>
<dbReference type="GO" id="GO:0005524">
    <property type="term" value="F:ATP binding"/>
    <property type="evidence" value="ECO:0007669"/>
    <property type="project" value="UniProtKB-KW"/>
</dbReference>
<keyword evidence="7" id="KW-0347">Helicase</keyword>
<dbReference type="InterPro" id="IPR054712">
    <property type="entry name" value="Cas3-like_dom"/>
</dbReference>
<dbReference type="Gene3D" id="1.10.3210.30">
    <property type="match status" value="1"/>
</dbReference>
<evidence type="ECO:0000256" key="5">
    <source>
        <dbReference type="ARBA" id="ARBA00022741"/>
    </source>
</evidence>
<comment type="similarity">
    <text evidence="2">In the central section; belongs to the CRISPR-associated helicase Cas3 family.</text>
</comment>
<evidence type="ECO:0000256" key="6">
    <source>
        <dbReference type="ARBA" id="ARBA00022801"/>
    </source>
</evidence>
<evidence type="ECO:0000313" key="11">
    <source>
        <dbReference type="EMBL" id="SDU78617.1"/>
    </source>
</evidence>
<dbReference type="STRING" id="131112.SAMN04489737_0547"/>
<dbReference type="PANTHER" id="PTHR47963:SF9">
    <property type="entry name" value="CRISPR-ASSOCIATED ENDONUCLEASE_HELICASE CAS3"/>
    <property type="match status" value="1"/>
</dbReference>
<keyword evidence="12" id="KW-1185">Reference proteome</keyword>
<dbReference type="PANTHER" id="PTHR47963">
    <property type="entry name" value="DEAD-BOX ATP-DEPENDENT RNA HELICASE 47, MITOCHONDRIAL"/>
    <property type="match status" value="1"/>
</dbReference>
<proteinExistence type="inferred from homology"/>
<dbReference type="GO" id="GO:0046872">
    <property type="term" value="F:metal ion binding"/>
    <property type="evidence" value="ECO:0007669"/>
    <property type="project" value="UniProtKB-KW"/>
</dbReference>
<dbReference type="InterPro" id="IPR050547">
    <property type="entry name" value="DEAD_box_RNA_helicases"/>
</dbReference>
<dbReference type="Proteomes" id="UP000214355">
    <property type="component" value="Chromosome I"/>
</dbReference>
<evidence type="ECO:0000256" key="1">
    <source>
        <dbReference type="ARBA" id="ARBA00006847"/>
    </source>
</evidence>
<dbReference type="InterPro" id="IPR027417">
    <property type="entry name" value="P-loop_NTPase"/>
</dbReference>
<evidence type="ECO:0000256" key="9">
    <source>
        <dbReference type="ARBA" id="ARBA00023118"/>
    </source>
</evidence>
<organism evidence="11 12">
    <name type="scientific">Arcanobacterium phocae</name>
    <dbReference type="NCBI Taxonomy" id="131112"/>
    <lineage>
        <taxon>Bacteria</taxon>
        <taxon>Bacillati</taxon>
        <taxon>Actinomycetota</taxon>
        <taxon>Actinomycetes</taxon>
        <taxon>Actinomycetales</taxon>
        <taxon>Actinomycetaceae</taxon>
        <taxon>Arcanobacterium</taxon>
    </lineage>
</organism>
<dbReference type="SMART" id="SM00490">
    <property type="entry name" value="HELICc"/>
    <property type="match status" value="1"/>
</dbReference>
<keyword evidence="4" id="KW-0479">Metal-binding</keyword>
<sequence length="883" mass="98348">MNTRSELWAKQDGFDKTYPLLAHLLDTTTIAGVLYDQWLREGLRELFRENLGDKAKSIVQCVAGLHDVGKAIPLFQQRPADKAQRWEKIRKNIQESGSYSSLSNDSIALERSNPQARRHEQLSAYASQPILPSSRQLAKRAWLHLTLGGHHGKFTTIISASDTKELLEELEYGGWSAAQNDLTDGVLKSCDLGREDIPEKLDSTLTLFLSGLIVLADRIASGEPFVDGGFALLESSPDILENPARWIIEREKEAVSRVRATVGVYSPWKDEEAAKHAILGDYDPRPIQQEALNAREGLWSLMATTGSGKTEAALLRHSTRPERLIFLLPTQATSNAIMRRVQHAYRDTSNVAALAHGLASVEDFYQQPLSLYDDEAQYVSHENQTDQPSGLYPSSFVRAGAARLFAPVCVGTIDQALASALPGKWIHFRLLALANAHIVIDEVHTLDVYQTKLLEELLPWLAKTRTRVTFLTATMPSEQRQQLISAYSQVEKELEPPVFPSIDVVTKNKTASIPVESLTAAMAIDLRQTEYDSLVDSHVLWHKEVRAKFPQARLGIICNTVARAQETARQIAKSGETVVVLHSRMTAEHRRQNAQLLLDLLGPHGTGTNITVVGTQAIEASLDIDLDFLNTEVCPAPSLVQRAGRQWRRNDPLRESRCPEENQKTLTVTWFDSDQSWPYRPYLAAEIKHTHEWLDQHSQLVIPDDAQEFIDSAHVKFENALTDFDMEAVTEGVLKAMRAESNRARITDALTERSIVGNFVALTTNNPADESTTRLIDKGSNGRFILGSSESMIPGAWPGTVEDLLALSSQDKENLREALRASMPLSIPRNSESNPHVKEDFLEELGAIPLTESRTLLSGYYFVPNADQFYDSSIGFTGLLQNS</sequence>